<reference evidence="1 2" key="1">
    <citation type="submission" date="2016-11" db="EMBL/GenBank/DDBJ databases">
        <title>Paenibacillus species isolates.</title>
        <authorList>
            <person name="Beno S.M."/>
        </authorList>
    </citation>
    <scope>NUCLEOTIDE SEQUENCE [LARGE SCALE GENOMIC DNA]</scope>
    <source>
        <strain evidence="1 2">FSL H7-0433</strain>
    </source>
</reference>
<evidence type="ECO:0008006" key="3">
    <source>
        <dbReference type="Google" id="ProtNLM"/>
    </source>
</evidence>
<evidence type="ECO:0000313" key="2">
    <source>
        <dbReference type="Proteomes" id="UP000187158"/>
    </source>
</evidence>
<sequence>MDRRAILVPLQHAIDAMLGAAFYQYGWILNMSEKMKLKHPIVQYFYELRRQEQINCQECLRLLI</sequence>
<keyword evidence="2" id="KW-1185">Reference proteome</keyword>
<name>A0ABX3GH78_9BACL</name>
<dbReference type="Proteomes" id="UP000187158">
    <property type="component" value="Unassembled WGS sequence"/>
</dbReference>
<comment type="caution">
    <text evidence="1">The sequence shown here is derived from an EMBL/GenBank/DDBJ whole genome shotgun (WGS) entry which is preliminary data.</text>
</comment>
<dbReference type="EMBL" id="MPVP01000221">
    <property type="protein sequence ID" value="OMD20462.1"/>
    <property type="molecule type" value="Genomic_DNA"/>
</dbReference>
<evidence type="ECO:0000313" key="1">
    <source>
        <dbReference type="EMBL" id="OMD20462.1"/>
    </source>
</evidence>
<protein>
    <recommendedName>
        <fullName evidence="3">RNase III domain-containing protein</fullName>
    </recommendedName>
</protein>
<accession>A0ABX3GH78</accession>
<proteinExistence type="predicted"/>
<gene>
    <name evidence="1" type="ORF">BSO21_24640</name>
</gene>
<organism evidence="1 2">
    <name type="scientific">Paenibacillus odorifer</name>
    <dbReference type="NCBI Taxonomy" id="189426"/>
    <lineage>
        <taxon>Bacteria</taxon>
        <taxon>Bacillati</taxon>
        <taxon>Bacillota</taxon>
        <taxon>Bacilli</taxon>
        <taxon>Bacillales</taxon>
        <taxon>Paenibacillaceae</taxon>
        <taxon>Paenibacillus</taxon>
    </lineage>
</organism>